<dbReference type="Pfam" id="PF03140">
    <property type="entry name" value="DUF247"/>
    <property type="match status" value="1"/>
</dbReference>
<feature type="compositionally biased region" description="Low complexity" evidence="1">
    <location>
        <begin position="252"/>
        <end position="262"/>
    </location>
</feature>
<keyword evidence="2" id="KW-0472">Membrane</keyword>
<sequence length="574" mass="65347">MDPEDNFRPNSPPFTITIPPLSEVLDTAGAYNRKMHSRNLSDMQEDEEEGGHRLEGRSRLLDDHPELDFLTDDFRVGLVGPPQLQDDQHVSEEYVKRVEIRMNRVVLPKYGGSESEQPPTIYKVPAEMKFGNEEAFHPAAVEIGPFDRERTQYDSRRNYKLLEDYKWCCVRRLISRHHLLQEPARTPALLRRCLDAMKMAEPRIRASYPRILQPPYGLRQDLLRSMLLDGCFVLHRLLKYARIARREEATAAAASSGAAPPAAGGGTSGDEEEDDDWTQVFGRCWVWGFVTCDLLMLENQIPFFVIQKLFEQFRTDPDETSDVLVVGALRLFRSLKPQMLHSSPIACRDVHHLLHLFYLSVGLPPSREPSSPGDPRRHAVPSSELPQWVPCARELEVAGVRFRARKGAASFLDVRFHGGILEIPALQLYDYSESLLRNLIAFEQTYPFAPGHFTAYAIFMDCLVTSPEDMRLLHHSGVLVNQMNGGERDAVGFFGRLCHEAHLASDRNYLSSVIGDINRYQMAMWPRWRTALVRSYFSNPWAAISLAAAVFLLALTVLQSFFAAYAYFKPPKQP</sequence>
<dbReference type="PANTHER" id="PTHR31170">
    <property type="entry name" value="BNAC04G53230D PROTEIN"/>
    <property type="match status" value="1"/>
</dbReference>
<proteinExistence type="predicted"/>
<evidence type="ECO:0000313" key="4">
    <source>
        <dbReference type="Proteomes" id="UP001497457"/>
    </source>
</evidence>
<evidence type="ECO:0000256" key="1">
    <source>
        <dbReference type="SAM" id="MobiDB-lite"/>
    </source>
</evidence>
<dbReference type="PANTHER" id="PTHR31170:SF25">
    <property type="entry name" value="BNAA09G04570D PROTEIN"/>
    <property type="match status" value="1"/>
</dbReference>
<dbReference type="EMBL" id="OZ075132">
    <property type="protein sequence ID" value="CAL4984086.1"/>
    <property type="molecule type" value="Genomic_DNA"/>
</dbReference>
<feature type="compositionally biased region" description="Basic and acidic residues" evidence="1">
    <location>
        <begin position="50"/>
        <end position="60"/>
    </location>
</feature>
<organism evidence="3 4">
    <name type="scientific">Urochloa decumbens</name>
    <dbReference type="NCBI Taxonomy" id="240449"/>
    <lineage>
        <taxon>Eukaryota</taxon>
        <taxon>Viridiplantae</taxon>
        <taxon>Streptophyta</taxon>
        <taxon>Embryophyta</taxon>
        <taxon>Tracheophyta</taxon>
        <taxon>Spermatophyta</taxon>
        <taxon>Magnoliopsida</taxon>
        <taxon>Liliopsida</taxon>
        <taxon>Poales</taxon>
        <taxon>Poaceae</taxon>
        <taxon>PACMAD clade</taxon>
        <taxon>Panicoideae</taxon>
        <taxon>Panicodae</taxon>
        <taxon>Paniceae</taxon>
        <taxon>Melinidinae</taxon>
        <taxon>Urochloa</taxon>
    </lineage>
</organism>
<name>A0ABC9ARK3_9POAL</name>
<keyword evidence="2" id="KW-1133">Transmembrane helix</keyword>
<dbReference type="AlphaFoldDB" id="A0ABC9ARK3"/>
<keyword evidence="4" id="KW-1185">Reference proteome</keyword>
<dbReference type="InterPro" id="IPR004158">
    <property type="entry name" value="DUF247_pln"/>
</dbReference>
<feature type="region of interest" description="Disordered" evidence="1">
    <location>
        <begin position="1"/>
        <end position="60"/>
    </location>
</feature>
<accession>A0ABC9ARK3</accession>
<evidence type="ECO:0000313" key="3">
    <source>
        <dbReference type="EMBL" id="CAL4984086.1"/>
    </source>
</evidence>
<feature type="transmembrane region" description="Helical" evidence="2">
    <location>
        <begin position="541"/>
        <end position="568"/>
    </location>
</feature>
<protein>
    <submittedName>
        <fullName evidence="3">Uncharacterized protein</fullName>
    </submittedName>
</protein>
<feature type="region of interest" description="Disordered" evidence="1">
    <location>
        <begin position="252"/>
        <end position="274"/>
    </location>
</feature>
<reference evidence="3" key="1">
    <citation type="submission" date="2024-10" db="EMBL/GenBank/DDBJ databases">
        <authorList>
            <person name="Ryan C."/>
        </authorList>
    </citation>
    <scope>NUCLEOTIDE SEQUENCE [LARGE SCALE GENOMIC DNA]</scope>
</reference>
<dbReference type="Proteomes" id="UP001497457">
    <property type="component" value="Chromosome 22rd"/>
</dbReference>
<keyword evidence="2" id="KW-0812">Transmembrane</keyword>
<gene>
    <name evidence="3" type="ORF">URODEC1_LOCUS57351</name>
</gene>
<evidence type="ECO:0000256" key="2">
    <source>
        <dbReference type="SAM" id="Phobius"/>
    </source>
</evidence>